<keyword evidence="8" id="KW-0443">Lipid metabolism</keyword>
<dbReference type="PROSITE" id="PS50053">
    <property type="entry name" value="UBIQUITIN_2"/>
    <property type="match status" value="1"/>
</dbReference>
<dbReference type="EMBL" id="CAJVPY010000481">
    <property type="protein sequence ID" value="CAG8475534.1"/>
    <property type="molecule type" value="Genomic_DNA"/>
</dbReference>
<dbReference type="PANTHER" id="PTHR10556:SF28">
    <property type="entry name" value="VERY-LONG-CHAIN ENOYL-COA REDUCTASE"/>
    <property type="match status" value="1"/>
</dbReference>
<dbReference type="PANTHER" id="PTHR10556">
    <property type="entry name" value="3-OXO-5-ALPHA-STEROID 4-DEHYDROGENASE"/>
    <property type="match status" value="1"/>
</dbReference>
<keyword evidence="4 10" id="KW-0812">Transmembrane</keyword>
<evidence type="ECO:0000256" key="5">
    <source>
        <dbReference type="ARBA" id="ARBA00022857"/>
    </source>
</evidence>
<comment type="subcellular location">
    <subcellularLocation>
        <location evidence="1">Endoplasmic reticulum membrane</location>
        <topology evidence="1">Multi-pass membrane protein</topology>
    </subcellularLocation>
</comment>
<sequence>MQITISFRGKTQKPPVTIDLPEDTTVDDLKKAIYKKIPKYYPDRQRLTFNEKVLQEGKTLNEYEIKNGDTVAFKDLGPQISWKMVFLIEYLGPIVIHPIFYYFKSQIYGEDFEHSKMQEFTYYMIMAHFIKRELETLFVHRFSHGTMPFRNVFKNSFHYHALSGANIAYWVYGPWNASGTSGGERNEWYIWACVAVFVYAQISNFSTHITLRNLRPPGTRVRKIPYGYGFGLVSCPNYFFETVAWFSICVLTNSLAAWLFIVAGFYQMYLWAIKKHKAYRKEFKDYPKNRKAIIPFIA</sequence>
<dbReference type="GO" id="GO:0016627">
    <property type="term" value="F:oxidoreductase activity, acting on the CH-CH group of donors"/>
    <property type="evidence" value="ECO:0007669"/>
    <property type="project" value="InterPro"/>
</dbReference>
<dbReference type="InterPro" id="IPR039357">
    <property type="entry name" value="SRD5A/TECR"/>
</dbReference>
<feature type="transmembrane region" description="Helical" evidence="10">
    <location>
        <begin position="226"/>
        <end position="248"/>
    </location>
</feature>
<evidence type="ECO:0000256" key="3">
    <source>
        <dbReference type="ARBA" id="ARBA00022516"/>
    </source>
</evidence>
<keyword evidence="7" id="KW-0560">Oxidoreductase</keyword>
<keyword evidence="3" id="KW-0444">Lipid biosynthesis</keyword>
<dbReference type="InterPro" id="IPR000626">
    <property type="entry name" value="Ubiquitin-like_dom"/>
</dbReference>
<evidence type="ECO:0000256" key="4">
    <source>
        <dbReference type="ARBA" id="ARBA00022692"/>
    </source>
</evidence>
<dbReference type="OrthoDB" id="540503at2759"/>
<reference evidence="12" key="1">
    <citation type="submission" date="2021-06" db="EMBL/GenBank/DDBJ databases">
        <authorList>
            <person name="Kallberg Y."/>
            <person name="Tangrot J."/>
            <person name="Rosling A."/>
        </authorList>
    </citation>
    <scope>NUCLEOTIDE SEQUENCE</scope>
    <source>
        <strain evidence="12">MA453B</strain>
    </source>
</reference>
<dbReference type="InterPro" id="IPR001104">
    <property type="entry name" value="3-oxo-5_a-steroid_4-DH_C"/>
</dbReference>
<evidence type="ECO:0000313" key="12">
    <source>
        <dbReference type="EMBL" id="CAG8475534.1"/>
    </source>
</evidence>
<feature type="domain" description="Ubiquitin-like" evidence="11">
    <location>
        <begin position="1"/>
        <end position="71"/>
    </location>
</feature>
<dbReference type="Gene3D" id="1.20.120.1630">
    <property type="match status" value="1"/>
</dbReference>
<dbReference type="GO" id="GO:0005789">
    <property type="term" value="C:endoplasmic reticulum membrane"/>
    <property type="evidence" value="ECO:0007669"/>
    <property type="project" value="UniProtKB-SubCell"/>
</dbReference>
<accession>A0A9N8W867</accession>
<evidence type="ECO:0000256" key="1">
    <source>
        <dbReference type="ARBA" id="ARBA00004477"/>
    </source>
</evidence>
<name>A0A9N8W867_9GLOM</name>
<dbReference type="Pfam" id="PF02544">
    <property type="entry name" value="Steroid_dh"/>
    <property type="match status" value="1"/>
</dbReference>
<keyword evidence="6 10" id="KW-1133">Transmembrane helix</keyword>
<evidence type="ECO:0000256" key="2">
    <source>
        <dbReference type="ARBA" id="ARBA00007742"/>
    </source>
</evidence>
<organism evidence="12 13">
    <name type="scientific">Dentiscutata erythropus</name>
    <dbReference type="NCBI Taxonomy" id="1348616"/>
    <lineage>
        <taxon>Eukaryota</taxon>
        <taxon>Fungi</taxon>
        <taxon>Fungi incertae sedis</taxon>
        <taxon>Mucoromycota</taxon>
        <taxon>Glomeromycotina</taxon>
        <taxon>Glomeromycetes</taxon>
        <taxon>Diversisporales</taxon>
        <taxon>Gigasporaceae</taxon>
        <taxon>Dentiscutata</taxon>
    </lineage>
</organism>
<dbReference type="InterPro" id="IPR029071">
    <property type="entry name" value="Ubiquitin-like_domsf"/>
</dbReference>
<feature type="transmembrane region" description="Helical" evidence="10">
    <location>
        <begin position="254"/>
        <end position="273"/>
    </location>
</feature>
<evidence type="ECO:0000256" key="8">
    <source>
        <dbReference type="ARBA" id="ARBA00023098"/>
    </source>
</evidence>
<evidence type="ECO:0000259" key="11">
    <source>
        <dbReference type="PROSITE" id="PS50053"/>
    </source>
</evidence>
<keyword evidence="9 10" id="KW-0472">Membrane</keyword>
<evidence type="ECO:0000256" key="10">
    <source>
        <dbReference type="SAM" id="Phobius"/>
    </source>
</evidence>
<dbReference type="Proteomes" id="UP000789405">
    <property type="component" value="Unassembled WGS sequence"/>
</dbReference>
<evidence type="ECO:0000256" key="7">
    <source>
        <dbReference type="ARBA" id="ARBA00023002"/>
    </source>
</evidence>
<evidence type="ECO:0000256" key="6">
    <source>
        <dbReference type="ARBA" id="ARBA00022989"/>
    </source>
</evidence>
<dbReference type="Gene3D" id="3.10.20.90">
    <property type="entry name" value="Phosphatidylinositol 3-kinase Catalytic Subunit, Chain A, domain 1"/>
    <property type="match status" value="1"/>
</dbReference>
<keyword evidence="5" id="KW-0521">NADP</keyword>
<dbReference type="PROSITE" id="PS50244">
    <property type="entry name" value="S5A_REDUCTASE"/>
    <property type="match status" value="1"/>
</dbReference>
<dbReference type="SUPFAM" id="SSF54236">
    <property type="entry name" value="Ubiquitin-like"/>
    <property type="match status" value="1"/>
</dbReference>
<dbReference type="GO" id="GO:0042761">
    <property type="term" value="P:very long-chain fatty acid biosynthetic process"/>
    <property type="evidence" value="ECO:0007669"/>
    <property type="project" value="TreeGrafter"/>
</dbReference>
<evidence type="ECO:0000256" key="9">
    <source>
        <dbReference type="ARBA" id="ARBA00023136"/>
    </source>
</evidence>
<protein>
    <submittedName>
        <fullName evidence="12">20964_t:CDS:1</fullName>
    </submittedName>
</protein>
<evidence type="ECO:0000313" key="13">
    <source>
        <dbReference type="Proteomes" id="UP000789405"/>
    </source>
</evidence>
<feature type="transmembrane region" description="Helical" evidence="10">
    <location>
        <begin position="188"/>
        <end position="205"/>
    </location>
</feature>
<dbReference type="CDD" id="cd01801">
    <property type="entry name" value="Ubl_TECR_like"/>
    <property type="match status" value="1"/>
</dbReference>
<dbReference type="AlphaFoldDB" id="A0A9N8W867"/>
<gene>
    <name evidence="12" type="ORF">DERYTH_LOCUS1668</name>
</gene>
<dbReference type="SMART" id="SM00213">
    <property type="entry name" value="UBQ"/>
    <property type="match status" value="1"/>
</dbReference>
<comment type="similarity">
    <text evidence="2">Belongs to the steroid 5-alpha reductase family.</text>
</comment>
<comment type="caution">
    <text evidence="12">The sequence shown here is derived from an EMBL/GenBank/DDBJ whole genome shotgun (WGS) entry which is preliminary data.</text>
</comment>
<dbReference type="Pfam" id="PF00240">
    <property type="entry name" value="ubiquitin"/>
    <property type="match status" value="1"/>
</dbReference>
<keyword evidence="13" id="KW-1185">Reference proteome</keyword>
<proteinExistence type="inferred from homology"/>